<keyword evidence="4" id="KW-1185">Reference proteome</keyword>
<sequence>MVKYIEWRNLIMLIRRFGRISCIALVLATLILMTACKKQETTENKETKAQVKQEVEASGIVKSSNQKVISFDVPATIDDLMVRVGQRVKKDDILAHLSFDTNNATVKTEKNQYERTFFKNDNIVCDLDNAIISQVVYEKGETITPGKYAFELMDTNNLYVEVNVPEEFIKDVKDKAEVTIVPTYDTSKTLKGKVIGKSQIATAKNGETTVAVDISLDDKDDNLLPNYNVEVKIKK</sequence>
<dbReference type="EMBL" id="CP025746">
    <property type="protein sequence ID" value="QAA31545.1"/>
    <property type="molecule type" value="Genomic_DNA"/>
</dbReference>
<keyword evidence="2" id="KW-0175">Coiled coil</keyword>
<evidence type="ECO:0000256" key="1">
    <source>
        <dbReference type="ARBA" id="ARBA00004196"/>
    </source>
</evidence>
<dbReference type="Gene3D" id="2.40.50.100">
    <property type="match status" value="1"/>
</dbReference>
<dbReference type="OrthoDB" id="1792698at2"/>
<organism evidence="3 4">
    <name type="scientific">Clostridium manihotivorum</name>
    <dbReference type="NCBI Taxonomy" id="2320868"/>
    <lineage>
        <taxon>Bacteria</taxon>
        <taxon>Bacillati</taxon>
        <taxon>Bacillota</taxon>
        <taxon>Clostridia</taxon>
        <taxon>Eubacteriales</taxon>
        <taxon>Clostridiaceae</taxon>
        <taxon>Clostridium</taxon>
    </lineage>
</organism>
<evidence type="ECO:0000256" key="2">
    <source>
        <dbReference type="ARBA" id="ARBA00023054"/>
    </source>
</evidence>
<gene>
    <name evidence="3" type="ORF">C1I91_07770</name>
</gene>
<reference evidence="3 4" key="1">
    <citation type="submission" date="2018-01" db="EMBL/GenBank/DDBJ databases">
        <title>Genome Sequencing and Assembly of Anaerobacter polyendosporus strain CT4.</title>
        <authorList>
            <person name="Tachaapaikoon C."/>
            <person name="Sutheeworapong S."/>
            <person name="Jenjaroenpun P."/>
            <person name="Wongsurawat T."/>
            <person name="Nookeaw I."/>
            <person name="Cheawchanlertfa P."/>
            <person name="Kosugi A."/>
            <person name="Cheevadhanarak S."/>
            <person name="Ratanakhanokchai K."/>
        </authorList>
    </citation>
    <scope>NUCLEOTIDE SEQUENCE [LARGE SCALE GENOMIC DNA]</scope>
    <source>
        <strain evidence="3 4">CT4</strain>
    </source>
</reference>
<dbReference type="InterPro" id="IPR050465">
    <property type="entry name" value="UPF0194_transport"/>
</dbReference>
<proteinExistence type="predicted"/>
<dbReference type="Gene3D" id="2.40.30.170">
    <property type="match status" value="1"/>
</dbReference>
<dbReference type="GO" id="GO:0030313">
    <property type="term" value="C:cell envelope"/>
    <property type="evidence" value="ECO:0007669"/>
    <property type="project" value="UniProtKB-SubCell"/>
</dbReference>
<name>A0A3R5QSU3_9CLOT</name>
<accession>A0A3R5QSU3</accession>
<protein>
    <recommendedName>
        <fullName evidence="5">HlyD family efflux transporter periplasmic adaptor subunit</fullName>
    </recommendedName>
</protein>
<comment type="subcellular location">
    <subcellularLocation>
        <location evidence="1">Cell envelope</location>
    </subcellularLocation>
</comment>
<dbReference type="PANTHER" id="PTHR32347">
    <property type="entry name" value="EFFLUX SYSTEM COMPONENT YKNX-RELATED"/>
    <property type="match status" value="1"/>
</dbReference>
<evidence type="ECO:0008006" key="5">
    <source>
        <dbReference type="Google" id="ProtNLM"/>
    </source>
</evidence>
<evidence type="ECO:0000313" key="4">
    <source>
        <dbReference type="Proteomes" id="UP000286268"/>
    </source>
</evidence>
<evidence type="ECO:0000313" key="3">
    <source>
        <dbReference type="EMBL" id="QAA31545.1"/>
    </source>
</evidence>
<dbReference type="Proteomes" id="UP000286268">
    <property type="component" value="Chromosome"/>
</dbReference>
<dbReference type="AlphaFoldDB" id="A0A3R5QSU3"/>
<dbReference type="KEGG" id="cmah:C1I91_07770"/>
<dbReference type="SUPFAM" id="SSF111369">
    <property type="entry name" value="HlyD-like secretion proteins"/>
    <property type="match status" value="1"/>
</dbReference>